<feature type="domain" description="SH3" evidence="2">
    <location>
        <begin position="319"/>
        <end position="356"/>
    </location>
</feature>
<dbReference type="InterPro" id="IPR036028">
    <property type="entry name" value="SH3-like_dom_sf"/>
</dbReference>
<dbReference type="EMBL" id="MU005773">
    <property type="protein sequence ID" value="KAF2707959.1"/>
    <property type="molecule type" value="Genomic_DNA"/>
</dbReference>
<evidence type="ECO:0000313" key="4">
    <source>
        <dbReference type="Proteomes" id="UP000799428"/>
    </source>
</evidence>
<protein>
    <recommendedName>
        <fullName evidence="2">SH3 domain-containing protein</fullName>
    </recommendedName>
</protein>
<dbReference type="InterPro" id="IPR001452">
    <property type="entry name" value="SH3_domain"/>
</dbReference>
<reference evidence="3" key="1">
    <citation type="journal article" date="2020" name="Stud. Mycol.">
        <title>101 Dothideomycetes genomes: a test case for predicting lifestyles and emergence of pathogens.</title>
        <authorList>
            <person name="Haridas S."/>
            <person name="Albert R."/>
            <person name="Binder M."/>
            <person name="Bloem J."/>
            <person name="Labutti K."/>
            <person name="Salamov A."/>
            <person name="Andreopoulos B."/>
            <person name="Baker S."/>
            <person name="Barry K."/>
            <person name="Bills G."/>
            <person name="Bluhm B."/>
            <person name="Cannon C."/>
            <person name="Castanera R."/>
            <person name="Culley D."/>
            <person name="Daum C."/>
            <person name="Ezra D."/>
            <person name="Gonzalez J."/>
            <person name="Henrissat B."/>
            <person name="Kuo A."/>
            <person name="Liang C."/>
            <person name="Lipzen A."/>
            <person name="Lutzoni F."/>
            <person name="Magnuson J."/>
            <person name="Mondo S."/>
            <person name="Nolan M."/>
            <person name="Ohm R."/>
            <person name="Pangilinan J."/>
            <person name="Park H.-J."/>
            <person name="Ramirez L."/>
            <person name="Alfaro M."/>
            <person name="Sun H."/>
            <person name="Tritt A."/>
            <person name="Yoshinaga Y."/>
            <person name="Zwiers L.-H."/>
            <person name="Turgeon B."/>
            <person name="Goodwin S."/>
            <person name="Spatafora J."/>
            <person name="Crous P."/>
            <person name="Grigoriev I."/>
        </authorList>
    </citation>
    <scope>NUCLEOTIDE SEQUENCE</scope>
    <source>
        <strain evidence="3">CBS 279.74</strain>
    </source>
</reference>
<dbReference type="Pfam" id="PF00018">
    <property type="entry name" value="SH3_1"/>
    <property type="match status" value="1"/>
</dbReference>
<sequence length="491" mass="55471">MALNPYAKDVDISKALTAFKPPGADEYFVAFGTNGRQFCATPNGYSAQHSSMHLPAKIMIDLTMGQAKVKKIVCASYGGSSDSWFFRYETHGGQSYSRFGRKIPAACRQFIEASFTSDTPDIYASLHVQLGSQDSFIAWTNVLWICHGVPSQLKVILSQESFQHTPMSEGLMRGVFKHRNPIDHVSWHKNGSFYIKGNQHSWNFRSTITKKAWDDLWRNQGSGLVTPRELKNLAYAAIDPHSADGDSFVFIKKKNGDQEAEFVLRFAPESTISRLTPRDEFVGSRSDHRLQHIPATPPKPKALITYIWARSKQTGRPHPNDEWELQLKKGEMVKVLETRGRGWYVVMNMNDIKGWVHEIWLDFNVNAHVDPREAYELFQVETEALLIPGTLRVFPVLSRYMNVCAEVGCKLVKQDAGGIGICAHDLERLLRGSGTYTVDFLKVQRNIWHPDKFARFCHPTSREVLQTKAGSLFVLFGILIDLLLNPPPADA</sequence>
<name>A0A6G1K4Z6_9PLEO</name>
<dbReference type="Proteomes" id="UP000799428">
    <property type="component" value="Unassembled WGS sequence"/>
</dbReference>
<proteinExistence type="predicted"/>
<evidence type="ECO:0000259" key="2">
    <source>
        <dbReference type="Pfam" id="PF00018"/>
    </source>
</evidence>
<evidence type="ECO:0000313" key="3">
    <source>
        <dbReference type="EMBL" id="KAF2707959.1"/>
    </source>
</evidence>
<dbReference type="CDD" id="cd00174">
    <property type="entry name" value="SH3"/>
    <property type="match status" value="1"/>
</dbReference>
<accession>A0A6G1K4Z6</accession>
<dbReference type="AlphaFoldDB" id="A0A6G1K4Z6"/>
<keyword evidence="1" id="KW-0728">SH3 domain</keyword>
<gene>
    <name evidence="3" type="ORF">K504DRAFT_383596</name>
</gene>
<dbReference type="OrthoDB" id="3797359at2759"/>
<evidence type="ECO:0000256" key="1">
    <source>
        <dbReference type="ARBA" id="ARBA00022443"/>
    </source>
</evidence>
<organism evidence="3 4">
    <name type="scientific">Pleomassaria siparia CBS 279.74</name>
    <dbReference type="NCBI Taxonomy" id="1314801"/>
    <lineage>
        <taxon>Eukaryota</taxon>
        <taxon>Fungi</taxon>
        <taxon>Dikarya</taxon>
        <taxon>Ascomycota</taxon>
        <taxon>Pezizomycotina</taxon>
        <taxon>Dothideomycetes</taxon>
        <taxon>Pleosporomycetidae</taxon>
        <taxon>Pleosporales</taxon>
        <taxon>Pleomassariaceae</taxon>
        <taxon>Pleomassaria</taxon>
    </lineage>
</organism>
<dbReference type="SUPFAM" id="SSF50044">
    <property type="entry name" value="SH3-domain"/>
    <property type="match status" value="1"/>
</dbReference>
<dbReference type="Gene3D" id="2.30.30.40">
    <property type="entry name" value="SH3 Domains"/>
    <property type="match status" value="1"/>
</dbReference>
<keyword evidence="4" id="KW-1185">Reference proteome</keyword>